<dbReference type="InterPro" id="IPR007110">
    <property type="entry name" value="Ig-like_dom"/>
</dbReference>
<keyword evidence="4" id="KW-0812">Transmembrane</keyword>
<dbReference type="SMART" id="SM00408">
    <property type="entry name" value="IGc2"/>
    <property type="match status" value="1"/>
</dbReference>
<dbReference type="PANTHER" id="PTHR24100:SF151">
    <property type="entry name" value="ICOS LIGAND"/>
    <property type="match status" value="1"/>
</dbReference>
<keyword evidence="8" id="KW-1185">Reference proteome</keyword>
<dbReference type="SMART" id="SM00406">
    <property type="entry name" value="IGv"/>
    <property type="match status" value="1"/>
</dbReference>
<dbReference type="SUPFAM" id="SSF48726">
    <property type="entry name" value="Immunoglobulin"/>
    <property type="match status" value="1"/>
</dbReference>
<dbReference type="GO" id="GO:0009897">
    <property type="term" value="C:external side of plasma membrane"/>
    <property type="evidence" value="ECO:0007669"/>
    <property type="project" value="TreeGrafter"/>
</dbReference>
<evidence type="ECO:0000313" key="8">
    <source>
        <dbReference type="Proteomes" id="UP001187415"/>
    </source>
</evidence>
<dbReference type="PROSITE" id="PS50835">
    <property type="entry name" value="IG_LIKE"/>
    <property type="match status" value="1"/>
</dbReference>
<feature type="transmembrane region" description="Helical" evidence="4">
    <location>
        <begin position="145"/>
        <end position="170"/>
    </location>
</feature>
<keyword evidence="4" id="KW-1133">Transmembrane helix</keyword>
<dbReference type="InterPro" id="IPR003598">
    <property type="entry name" value="Ig_sub2"/>
</dbReference>
<evidence type="ECO:0000256" key="5">
    <source>
        <dbReference type="SAM" id="SignalP"/>
    </source>
</evidence>
<name>A0AA88T5A4_CHASR</name>
<evidence type="ECO:0000256" key="4">
    <source>
        <dbReference type="SAM" id="Phobius"/>
    </source>
</evidence>
<keyword evidence="2 4" id="KW-0472">Membrane</keyword>
<dbReference type="GO" id="GO:0005102">
    <property type="term" value="F:signaling receptor binding"/>
    <property type="evidence" value="ECO:0007669"/>
    <property type="project" value="TreeGrafter"/>
</dbReference>
<organism evidence="7 8">
    <name type="scientific">Channa striata</name>
    <name type="common">Snakehead murrel</name>
    <name type="synonym">Ophicephalus striatus</name>
    <dbReference type="NCBI Taxonomy" id="64152"/>
    <lineage>
        <taxon>Eukaryota</taxon>
        <taxon>Metazoa</taxon>
        <taxon>Chordata</taxon>
        <taxon>Craniata</taxon>
        <taxon>Vertebrata</taxon>
        <taxon>Euteleostomi</taxon>
        <taxon>Actinopterygii</taxon>
        <taxon>Neopterygii</taxon>
        <taxon>Teleostei</taxon>
        <taxon>Neoteleostei</taxon>
        <taxon>Acanthomorphata</taxon>
        <taxon>Anabantaria</taxon>
        <taxon>Anabantiformes</taxon>
        <taxon>Channoidei</taxon>
        <taxon>Channidae</taxon>
        <taxon>Channa</taxon>
    </lineage>
</organism>
<keyword evidence="3" id="KW-0393">Immunoglobulin domain</keyword>
<protein>
    <recommendedName>
        <fullName evidence="6">Ig-like domain-containing protein</fullName>
    </recommendedName>
</protein>
<evidence type="ECO:0000256" key="1">
    <source>
        <dbReference type="ARBA" id="ARBA00004370"/>
    </source>
</evidence>
<proteinExistence type="predicted"/>
<feature type="chain" id="PRO_5041700356" description="Ig-like domain-containing protein" evidence="5">
    <location>
        <begin position="26"/>
        <end position="179"/>
    </location>
</feature>
<sequence length="179" mass="19576">MAAITSISVFWTLLFVCVQLSATQANTTGERGGTVTLPCQVSSNRTIIVVEWTRTEPQTKGYVFLYRDEQIDPENQHLSFKNRLELKDSKMKDGDASLILKNLNTDDTGTYKCHVVQAGTKTWTSFTNLTVTDSDKDGGDKDGHVGLVAGLSFVGVLLLVACITGGFVMYKKHKGGSTY</sequence>
<gene>
    <name evidence="7" type="ORF">Q5P01_003010</name>
</gene>
<dbReference type="GO" id="GO:0001817">
    <property type="term" value="P:regulation of cytokine production"/>
    <property type="evidence" value="ECO:0007669"/>
    <property type="project" value="TreeGrafter"/>
</dbReference>
<dbReference type="InterPro" id="IPR036179">
    <property type="entry name" value="Ig-like_dom_sf"/>
</dbReference>
<evidence type="ECO:0000259" key="6">
    <source>
        <dbReference type="PROSITE" id="PS50835"/>
    </source>
</evidence>
<dbReference type="EMBL" id="JAUPFM010000001">
    <property type="protein sequence ID" value="KAK2863477.1"/>
    <property type="molecule type" value="Genomic_DNA"/>
</dbReference>
<dbReference type="PANTHER" id="PTHR24100">
    <property type="entry name" value="BUTYROPHILIN"/>
    <property type="match status" value="1"/>
</dbReference>
<evidence type="ECO:0000256" key="3">
    <source>
        <dbReference type="ARBA" id="ARBA00023319"/>
    </source>
</evidence>
<dbReference type="InterPro" id="IPR050504">
    <property type="entry name" value="IgSF_BTN/MOG"/>
</dbReference>
<feature type="domain" description="Ig-like" evidence="6">
    <location>
        <begin position="18"/>
        <end position="130"/>
    </location>
</feature>
<reference evidence="7" key="1">
    <citation type="submission" date="2023-07" db="EMBL/GenBank/DDBJ databases">
        <title>Chromosome-level Genome Assembly of Striped Snakehead (Channa striata).</title>
        <authorList>
            <person name="Liu H."/>
        </authorList>
    </citation>
    <scope>NUCLEOTIDE SEQUENCE</scope>
    <source>
        <strain evidence="7">Gz</strain>
        <tissue evidence="7">Muscle</tissue>
    </source>
</reference>
<keyword evidence="5" id="KW-0732">Signal</keyword>
<dbReference type="InterPro" id="IPR013783">
    <property type="entry name" value="Ig-like_fold"/>
</dbReference>
<dbReference type="GO" id="GO:0050852">
    <property type="term" value="P:T cell receptor signaling pathway"/>
    <property type="evidence" value="ECO:0007669"/>
    <property type="project" value="TreeGrafter"/>
</dbReference>
<dbReference type="AlphaFoldDB" id="A0AA88T5A4"/>
<evidence type="ECO:0000313" key="7">
    <source>
        <dbReference type="EMBL" id="KAK2863477.1"/>
    </source>
</evidence>
<dbReference type="SMART" id="SM00409">
    <property type="entry name" value="IG"/>
    <property type="match status" value="1"/>
</dbReference>
<dbReference type="InterPro" id="IPR003599">
    <property type="entry name" value="Ig_sub"/>
</dbReference>
<comment type="subcellular location">
    <subcellularLocation>
        <location evidence="1">Membrane</location>
    </subcellularLocation>
</comment>
<accession>A0AA88T5A4</accession>
<comment type="caution">
    <text evidence="7">The sequence shown here is derived from an EMBL/GenBank/DDBJ whole genome shotgun (WGS) entry which is preliminary data.</text>
</comment>
<dbReference type="Gene3D" id="2.60.40.10">
    <property type="entry name" value="Immunoglobulins"/>
    <property type="match status" value="1"/>
</dbReference>
<dbReference type="Proteomes" id="UP001187415">
    <property type="component" value="Unassembled WGS sequence"/>
</dbReference>
<feature type="signal peptide" evidence="5">
    <location>
        <begin position="1"/>
        <end position="25"/>
    </location>
</feature>
<evidence type="ECO:0000256" key="2">
    <source>
        <dbReference type="ARBA" id="ARBA00023136"/>
    </source>
</evidence>
<dbReference type="InterPro" id="IPR013106">
    <property type="entry name" value="Ig_V-set"/>
</dbReference>
<dbReference type="Pfam" id="PF07686">
    <property type="entry name" value="V-set"/>
    <property type="match status" value="1"/>
</dbReference>